<reference evidence="2 3" key="1">
    <citation type="submission" date="2014-09" db="EMBL/GenBank/DDBJ databases">
        <title>Genome sequencing of Methyloceanibacter caenitepidi Gela4.</title>
        <authorList>
            <person name="Takeuchi M."/>
            <person name="Susumu S."/>
            <person name="Kamagata Y."/>
            <person name="Oshima K."/>
            <person name="Hattori M."/>
            <person name="Iwasaki W."/>
        </authorList>
    </citation>
    <scope>NUCLEOTIDE SEQUENCE [LARGE SCALE GENOMIC DNA]</scope>
    <source>
        <strain evidence="2 3">Gela4</strain>
    </source>
</reference>
<sequence>MPLSVEMTPAGDGEIWRRRFGAHAMTSRLVPGSAPGTIEETLGGVTVCLRLRPDARGVQQITENVRLAGIPLPKLFWPTLDIRESADGDVYRFDVAMHLWGRLLLRYEGYLDTQVVHEL</sequence>
<name>A0A0A8K0U9_9HYPH</name>
<organism evidence="2 3">
    <name type="scientific">Methyloceanibacter caenitepidi</name>
    <dbReference type="NCBI Taxonomy" id="1384459"/>
    <lineage>
        <taxon>Bacteria</taxon>
        <taxon>Pseudomonadati</taxon>
        <taxon>Pseudomonadota</taxon>
        <taxon>Alphaproteobacteria</taxon>
        <taxon>Hyphomicrobiales</taxon>
        <taxon>Hyphomicrobiaceae</taxon>
        <taxon>Methyloceanibacter</taxon>
    </lineage>
</organism>
<dbReference type="Pfam" id="PF13761">
    <property type="entry name" value="DUF4166"/>
    <property type="match status" value="1"/>
</dbReference>
<gene>
    <name evidence="2" type="ORF">GL4_1085</name>
</gene>
<dbReference type="STRING" id="1384459.GL4_1085"/>
<dbReference type="KEGG" id="mcg:GL4_1085"/>
<feature type="domain" description="DUF4166" evidence="1">
    <location>
        <begin position="2"/>
        <end position="111"/>
    </location>
</feature>
<protein>
    <recommendedName>
        <fullName evidence="1">DUF4166 domain-containing protein</fullName>
    </recommendedName>
</protein>
<dbReference type="HOGENOM" id="CLU_099001_1_0_5"/>
<dbReference type="Proteomes" id="UP000031643">
    <property type="component" value="Chromosome"/>
</dbReference>
<proteinExistence type="predicted"/>
<dbReference type="InterPro" id="IPR025311">
    <property type="entry name" value="DUF4166"/>
</dbReference>
<dbReference type="AlphaFoldDB" id="A0A0A8K0U9"/>
<dbReference type="EMBL" id="AP014648">
    <property type="protein sequence ID" value="BAQ16545.1"/>
    <property type="molecule type" value="Genomic_DNA"/>
</dbReference>
<evidence type="ECO:0000313" key="2">
    <source>
        <dbReference type="EMBL" id="BAQ16545.1"/>
    </source>
</evidence>
<keyword evidence="3" id="KW-1185">Reference proteome</keyword>
<evidence type="ECO:0000313" key="3">
    <source>
        <dbReference type="Proteomes" id="UP000031643"/>
    </source>
</evidence>
<evidence type="ECO:0000259" key="1">
    <source>
        <dbReference type="Pfam" id="PF13761"/>
    </source>
</evidence>
<accession>A0A0A8K0U9</accession>